<dbReference type="Gene3D" id="3.30.70.330">
    <property type="match status" value="1"/>
</dbReference>
<evidence type="ECO:0000313" key="9">
    <source>
        <dbReference type="Proteomes" id="UP001497516"/>
    </source>
</evidence>
<feature type="region of interest" description="Disordered" evidence="5">
    <location>
        <begin position="125"/>
        <end position="148"/>
    </location>
</feature>
<keyword evidence="2 4" id="KW-0694">RNA-binding</keyword>
<gene>
    <name evidence="8" type="ORF">LTRI10_LOCUS44567</name>
</gene>
<evidence type="ECO:0000259" key="6">
    <source>
        <dbReference type="PROSITE" id="PS50102"/>
    </source>
</evidence>
<evidence type="ECO:0000259" key="7">
    <source>
        <dbReference type="PROSITE" id="PS50961"/>
    </source>
</evidence>
<dbReference type="EMBL" id="OZ034820">
    <property type="protein sequence ID" value="CAL1404737.1"/>
    <property type="molecule type" value="Genomic_DNA"/>
</dbReference>
<feature type="domain" description="HTH La-type RNA-binding" evidence="7">
    <location>
        <begin position="217"/>
        <end position="308"/>
    </location>
</feature>
<evidence type="ECO:0000313" key="8">
    <source>
        <dbReference type="EMBL" id="CAL1404737.1"/>
    </source>
</evidence>
<dbReference type="InterPro" id="IPR035979">
    <property type="entry name" value="RBD_domain_sf"/>
</dbReference>
<accession>A0AAV2G3K4</accession>
<feature type="region of interest" description="Disordered" evidence="5">
    <location>
        <begin position="413"/>
        <end position="554"/>
    </location>
</feature>
<reference evidence="8 9" key="1">
    <citation type="submission" date="2024-04" db="EMBL/GenBank/DDBJ databases">
        <authorList>
            <person name="Fracassetti M."/>
        </authorList>
    </citation>
    <scope>NUCLEOTIDE SEQUENCE [LARGE SCALE GENOMIC DNA]</scope>
</reference>
<protein>
    <recommendedName>
        <fullName evidence="10">La-related protein 6B</fullName>
    </recommendedName>
</protein>
<dbReference type="Proteomes" id="UP001497516">
    <property type="component" value="Chromosome 7"/>
</dbReference>
<dbReference type="PANTHER" id="PTHR22792:SF66">
    <property type="entry name" value="LA-RELATED PROTEIN 6B"/>
    <property type="match status" value="1"/>
</dbReference>
<dbReference type="GO" id="GO:1990904">
    <property type="term" value="C:ribonucleoprotein complex"/>
    <property type="evidence" value="ECO:0007669"/>
    <property type="project" value="InterPro"/>
</dbReference>
<dbReference type="InterPro" id="IPR036388">
    <property type="entry name" value="WH-like_DNA-bd_sf"/>
</dbReference>
<feature type="domain" description="RRM" evidence="6">
    <location>
        <begin position="315"/>
        <end position="412"/>
    </location>
</feature>
<dbReference type="Gene3D" id="1.10.10.10">
    <property type="entry name" value="Winged helix-like DNA-binding domain superfamily/Winged helix DNA-binding domain"/>
    <property type="match status" value="1"/>
</dbReference>
<dbReference type="InterPro" id="IPR045180">
    <property type="entry name" value="La_dom_prot"/>
</dbReference>
<dbReference type="InterPro" id="IPR012677">
    <property type="entry name" value="Nucleotide-bd_a/b_plait_sf"/>
</dbReference>
<dbReference type="SMART" id="SM00715">
    <property type="entry name" value="LA"/>
    <property type="match status" value="1"/>
</dbReference>
<dbReference type="GO" id="GO:0006396">
    <property type="term" value="P:RNA processing"/>
    <property type="evidence" value="ECO:0007669"/>
    <property type="project" value="InterPro"/>
</dbReference>
<dbReference type="InterPro" id="IPR036390">
    <property type="entry name" value="WH_DNA-bd_sf"/>
</dbReference>
<comment type="subcellular location">
    <subcellularLocation>
        <location evidence="1">Nucleus</location>
    </subcellularLocation>
</comment>
<feature type="compositionally biased region" description="Basic residues" evidence="5">
    <location>
        <begin position="478"/>
        <end position="500"/>
    </location>
</feature>
<evidence type="ECO:0000256" key="4">
    <source>
        <dbReference type="PROSITE-ProRule" id="PRU00332"/>
    </source>
</evidence>
<organism evidence="8 9">
    <name type="scientific">Linum trigynum</name>
    <dbReference type="NCBI Taxonomy" id="586398"/>
    <lineage>
        <taxon>Eukaryota</taxon>
        <taxon>Viridiplantae</taxon>
        <taxon>Streptophyta</taxon>
        <taxon>Embryophyta</taxon>
        <taxon>Tracheophyta</taxon>
        <taxon>Spermatophyta</taxon>
        <taxon>Magnoliopsida</taxon>
        <taxon>eudicotyledons</taxon>
        <taxon>Gunneridae</taxon>
        <taxon>Pentapetalae</taxon>
        <taxon>rosids</taxon>
        <taxon>fabids</taxon>
        <taxon>Malpighiales</taxon>
        <taxon>Linaceae</taxon>
        <taxon>Linum</taxon>
    </lineage>
</organism>
<evidence type="ECO:0000256" key="1">
    <source>
        <dbReference type="ARBA" id="ARBA00004123"/>
    </source>
</evidence>
<keyword evidence="9" id="KW-1185">Reference proteome</keyword>
<proteinExistence type="predicted"/>
<feature type="compositionally biased region" description="Polar residues" evidence="5">
    <location>
        <begin position="19"/>
        <end position="45"/>
    </location>
</feature>
<dbReference type="PANTHER" id="PTHR22792">
    <property type="entry name" value="LUPUS LA PROTEIN-RELATED"/>
    <property type="match status" value="1"/>
</dbReference>
<dbReference type="GO" id="GO:0003729">
    <property type="term" value="F:mRNA binding"/>
    <property type="evidence" value="ECO:0007669"/>
    <property type="project" value="TreeGrafter"/>
</dbReference>
<dbReference type="CDD" id="cd12288">
    <property type="entry name" value="RRM_La_like_plant"/>
    <property type="match status" value="1"/>
</dbReference>
<feature type="compositionally biased region" description="Basic residues" evidence="5">
    <location>
        <begin position="125"/>
        <end position="138"/>
    </location>
</feature>
<feature type="region of interest" description="Disordered" evidence="5">
    <location>
        <begin position="1"/>
        <end position="77"/>
    </location>
</feature>
<feature type="region of interest" description="Disordered" evidence="5">
    <location>
        <begin position="170"/>
        <end position="218"/>
    </location>
</feature>
<name>A0AAV2G3K4_9ROSI</name>
<evidence type="ECO:0000256" key="2">
    <source>
        <dbReference type="ARBA" id="ARBA00022884"/>
    </source>
</evidence>
<evidence type="ECO:0000256" key="5">
    <source>
        <dbReference type="SAM" id="MobiDB-lite"/>
    </source>
</evidence>
<dbReference type="PROSITE" id="PS50102">
    <property type="entry name" value="RRM"/>
    <property type="match status" value="1"/>
</dbReference>
<dbReference type="SUPFAM" id="SSF46785">
    <property type="entry name" value="Winged helix' DNA-binding domain"/>
    <property type="match status" value="1"/>
</dbReference>
<dbReference type="InterPro" id="IPR006630">
    <property type="entry name" value="La_HTH"/>
</dbReference>
<dbReference type="AlphaFoldDB" id="A0AAV2G3K4"/>
<feature type="compositionally biased region" description="Basic and acidic residues" evidence="5">
    <location>
        <begin position="464"/>
        <end position="477"/>
    </location>
</feature>
<keyword evidence="3" id="KW-0539">Nucleus</keyword>
<evidence type="ECO:0008006" key="10">
    <source>
        <dbReference type="Google" id="ProtNLM"/>
    </source>
</evidence>
<dbReference type="InterPro" id="IPR002344">
    <property type="entry name" value="Lupus_La"/>
</dbReference>
<dbReference type="InterPro" id="IPR000504">
    <property type="entry name" value="RRM_dom"/>
</dbReference>
<dbReference type="SUPFAM" id="SSF54928">
    <property type="entry name" value="RNA-binding domain, RBD"/>
    <property type="match status" value="1"/>
</dbReference>
<sequence>MAEEAVVESVPETLETPHPSATSPTDSPTAVASDPSLSRNASFSKLNARAPEFVPSKQPPPPATPSPPLPSRLAVMPPPPGAAMMHMYSPAPSPPLPTAGPAPPYHVPIHSPVPVAHVIPVQNHHPLHNQHHHPRHHQQPPPPQYVAVRNHNNHHQHHHHQFGQNAHYVPVQGHGNQEHHQNHHYAKKLQQQSEEGEQNEVGPADYGRSKNQKTDKNGLSDEAMQKLLNQVEYYFSDLNLATTDHLMRFISKDPDGYVPLSVVSSFKKVKAAVDSHSQLANILRNSLKLIVSEDGKRVKRQQPFTEPDMEELQSRIIVAENLPEDHCHQNLMKIFSSVGSVRTIRTCPPQNSGAGAAAVSRSTKADGMHFTNKLHAFVEYDSVEIAEKAVMELNEEANWRNGLRVRLMLKRSSKPAAGGRGKKDVDGPGQSEEEEACTSEQQSDEKPIEDLPKQQPDVQVNGHPGDDNLNNDKDAVQRKGRGRGGRGKGRGRGHSHHHNPGRGGNHIGGPLPSSNAAATCEHTVKQPPPPGPRMPDGTRGFAMGRGKPVPVNTT</sequence>
<dbReference type="Pfam" id="PF05383">
    <property type="entry name" value="La"/>
    <property type="match status" value="1"/>
</dbReference>
<dbReference type="InterPro" id="IPR034878">
    <property type="entry name" value="La-rel_plant_RRM"/>
</dbReference>
<feature type="compositionally biased region" description="Pro residues" evidence="5">
    <location>
        <begin position="57"/>
        <end position="77"/>
    </location>
</feature>
<feature type="compositionally biased region" description="Basic and acidic residues" evidence="5">
    <location>
        <begin position="443"/>
        <end position="452"/>
    </location>
</feature>
<dbReference type="GO" id="GO:0005634">
    <property type="term" value="C:nucleus"/>
    <property type="evidence" value="ECO:0007669"/>
    <property type="project" value="UniProtKB-SubCell"/>
</dbReference>
<dbReference type="PRINTS" id="PR00302">
    <property type="entry name" value="LUPUSLA"/>
</dbReference>
<dbReference type="PROSITE" id="PS50961">
    <property type="entry name" value="HTH_LA"/>
    <property type="match status" value="1"/>
</dbReference>
<evidence type="ECO:0000256" key="3">
    <source>
        <dbReference type="ARBA" id="ARBA00023242"/>
    </source>
</evidence>